<organism evidence="2 3">
    <name type="scientific">Lasiosphaeria miniovina</name>
    <dbReference type="NCBI Taxonomy" id="1954250"/>
    <lineage>
        <taxon>Eukaryota</taxon>
        <taxon>Fungi</taxon>
        <taxon>Dikarya</taxon>
        <taxon>Ascomycota</taxon>
        <taxon>Pezizomycotina</taxon>
        <taxon>Sordariomycetes</taxon>
        <taxon>Sordariomycetidae</taxon>
        <taxon>Sordariales</taxon>
        <taxon>Lasiosphaeriaceae</taxon>
        <taxon>Lasiosphaeria</taxon>
    </lineage>
</organism>
<dbReference type="RefSeq" id="XP_060289453.1">
    <property type="nucleotide sequence ID" value="XM_060443205.1"/>
</dbReference>
<gene>
    <name evidence="2" type="ORF">B0T26DRAFT_734621</name>
</gene>
<dbReference type="GeneID" id="85326475"/>
<accession>A0AA39ZQF4</accession>
<protein>
    <submittedName>
        <fullName evidence="2">Uncharacterized protein</fullName>
    </submittedName>
</protein>
<reference evidence="2" key="1">
    <citation type="submission" date="2023-06" db="EMBL/GenBank/DDBJ databases">
        <title>Genome-scale phylogeny and comparative genomics of the fungal order Sordariales.</title>
        <authorList>
            <consortium name="Lawrence Berkeley National Laboratory"/>
            <person name="Hensen N."/>
            <person name="Bonometti L."/>
            <person name="Westerberg I."/>
            <person name="Brannstrom I.O."/>
            <person name="Guillou S."/>
            <person name="Cros-Aarteil S."/>
            <person name="Calhoun S."/>
            <person name="Haridas S."/>
            <person name="Kuo A."/>
            <person name="Mondo S."/>
            <person name="Pangilinan J."/>
            <person name="Riley R."/>
            <person name="LaButti K."/>
            <person name="Andreopoulos B."/>
            <person name="Lipzen A."/>
            <person name="Chen C."/>
            <person name="Yanf M."/>
            <person name="Daum C."/>
            <person name="Ng V."/>
            <person name="Clum A."/>
            <person name="Steindorff A."/>
            <person name="Ohm R."/>
            <person name="Martin F."/>
            <person name="Silar P."/>
            <person name="Natvig D."/>
            <person name="Lalanne C."/>
            <person name="Gautier V."/>
            <person name="Ament-velasquez S.L."/>
            <person name="Kruys A."/>
            <person name="Hutchinson M.I."/>
            <person name="Powell A.J."/>
            <person name="Barry K."/>
            <person name="Miller A.N."/>
            <person name="Grigoriev I.V."/>
            <person name="Debuchy R."/>
            <person name="Gladieux P."/>
            <person name="Thoren M.H."/>
            <person name="Johannesson H."/>
        </authorList>
    </citation>
    <scope>NUCLEOTIDE SEQUENCE</scope>
    <source>
        <strain evidence="2">SMH2392-1A</strain>
    </source>
</reference>
<feature type="region of interest" description="Disordered" evidence="1">
    <location>
        <begin position="44"/>
        <end position="66"/>
    </location>
</feature>
<keyword evidence="3" id="KW-1185">Reference proteome</keyword>
<evidence type="ECO:0000256" key="1">
    <source>
        <dbReference type="SAM" id="MobiDB-lite"/>
    </source>
</evidence>
<dbReference type="Proteomes" id="UP001172101">
    <property type="component" value="Unassembled WGS sequence"/>
</dbReference>
<proteinExistence type="predicted"/>
<evidence type="ECO:0000313" key="3">
    <source>
        <dbReference type="Proteomes" id="UP001172101"/>
    </source>
</evidence>
<name>A0AA39ZQF4_9PEZI</name>
<dbReference type="AlphaFoldDB" id="A0AA39ZQF4"/>
<sequence length="81" mass="8831">MKLKENVAHRQATGYGRIQCGGQSITLSSESRIGRLRCSPPRPQRLACSGNTPRGGTCPPARRSNRAMISAACRRPKPLTR</sequence>
<dbReference type="EMBL" id="JAUIRO010000009">
    <property type="protein sequence ID" value="KAK0701789.1"/>
    <property type="molecule type" value="Genomic_DNA"/>
</dbReference>
<evidence type="ECO:0000313" key="2">
    <source>
        <dbReference type="EMBL" id="KAK0701789.1"/>
    </source>
</evidence>
<comment type="caution">
    <text evidence="2">The sequence shown here is derived from an EMBL/GenBank/DDBJ whole genome shotgun (WGS) entry which is preliminary data.</text>
</comment>